<dbReference type="OrthoDB" id="5223508at2759"/>
<dbReference type="CDD" id="cd23703">
    <property type="entry name" value="mS26_PET12"/>
    <property type="match status" value="1"/>
</dbReference>
<accession>A0A1B7TC88</accession>
<comment type="caution">
    <text evidence="1">The sequence shown here is derived from an EMBL/GenBank/DDBJ whole genome shotgun (WGS) entry which is preliminary data.</text>
</comment>
<evidence type="ECO:0000313" key="2">
    <source>
        <dbReference type="Proteomes" id="UP000092321"/>
    </source>
</evidence>
<proteinExistence type="predicted"/>
<protein>
    <submittedName>
        <fullName evidence="1">Uncharacterized protein</fullName>
    </submittedName>
</protein>
<sequence length="333" mass="38793">MVYKATLKRGGFSGRFPRTRKILKHLTDKQKPFYTEEQARVEAKIQETSNFPKGFDPSLGLPKNVKSFEDISKDPVFINVDDYIQKTVPEPKHKKQAKTFADELRLKSLELKRQYLKESVLKEEQSLINKHLRLKKIEESIQLKDTEQKKKLLETISVDNTIAVPTIKNFFQNLGPKYAPLIKKDSSSKIQYDVEQVPMINKRTPEEEELLALKREYNDNQRVIAKKIKNFNILFDLVSSSSKFITNEKQLAERLEEVFENPTVPNPNIDSFGDAVTTNLSANFSKYENNKLMNKIDHEVFDFSGADDKIKFGKILEYLEEEKQKQQQQQQKE</sequence>
<evidence type="ECO:0000313" key="1">
    <source>
        <dbReference type="EMBL" id="OBA26354.1"/>
    </source>
</evidence>
<dbReference type="AlphaFoldDB" id="A0A1B7TC88"/>
<dbReference type="InterPro" id="IPR058940">
    <property type="entry name" value="mS26_fungi"/>
</dbReference>
<reference evidence="2" key="1">
    <citation type="journal article" date="2016" name="Proc. Natl. Acad. Sci. U.S.A.">
        <title>Comparative genomics of biotechnologically important yeasts.</title>
        <authorList>
            <person name="Riley R."/>
            <person name="Haridas S."/>
            <person name="Wolfe K.H."/>
            <person name="Lopes M.R."/>
            <person name="Hittinger C.T."/>
            <person name="Goeker M."/>
            <person name="Salamov A.A."/>
            <person name="Wisecaver J.H."/>
            <person name="Long T.M."/>
            <person name="Calvey C.H."/>
            <person name="Aerts A.L."/>
            <person name="Barry K.W."/>
            <person name="Choi C."/>
            <person name="Clum A."/>
            <person name="Coughlan A.Y."/>
            <person name="Deshpande S."/>
            <person name="Douglass A.P."/>
            <person name="Hanson S.J."/>
            <person name="Klenk H.-P."/>
            <person name="LaButti K.M."/>
            <person name="Lapidus A."/>
            <person name="Lindquist E.A."/>
            <person name="Lipzen A.M."/>
            <person name="Meier-Kolthoff J.P."/>
            <person name="Ohm R.A."/>
            <person name="Otillar R.P."/>
            <person name="Pangilinan J.L."/>
            <person name="Peng Y."/>
            <person name="Rokas A."/>
            <person name="Rosa C.A."/>
            <person name="Scheuner C."/>
            <person name="Sibirny A.A."/>
            <person name="Slot J.C."/>
            <person name="Stielow J.B."/>
            <person name="Sun H."/>
            <person name="Kurtzman C.P."/>
            <person name="Blackwell M."/>
            <person name="Grigoriev I.V."/>
            <person name="Jeffries T.W."/>
        </authorList>
    </citation>
    <scope>NUCLEOTIDE SEQUENCE [LARGE SCALE GENOMIC DNA]</scope>
    <source>
        <strain evidence="2">NRRL Y-1626</strain>
    </source>
</reference>
<name>A0A1B7TC88_9ASCO</name>
<gene>
    <name evidence="1" type="ORF">HANVADRAFT_53224</name>
</gene>
<keyword evidence="2" id="KW-1185">Reference proteome</keyword>
<dbReference type="Pfam" id="PF26163">
    <property type="entry name" value="mS26"/>
    <property type="match status" value="1"/>
</dbReference>
<dbReference type="Proteomes" id="UP000092321">
    <property type="component" value="Unassembled WGS sequence"/>
</dbReference>
<dbReference type="EMBL" id="LXPE01000019">
    <property type="protein sequence ID" value="OBA26354.1"/>
    <property type="molecule type" value="Genomic_DNA"/>
</dbReference>
<organism evidence="1 2">
    <name type="scientific">Hanseniaspora valbyensis NRRL Y-1626</name>
    <dbReference type="NCBI Taxonomy" id="766949"/>
    <lineage>
        <taxon>Eukaryota</taxon>
        <taxon>Fungi</taxon>
        <taxon>Dikarya</taxon>
        <taxon>Ascomycota</taxon>
        <taxon>Saccharomycotina</taxon>
        <taxon>Saccharomycetes</taxon>
        <taxon>Saccharomycodales</taxon>
        <taxon>Saccharomycodaceae</taxon>
        <taxon>Hanseniaspora</taxon>
    </lineage>
</organism>